<proteinExistence type="predicted"/>
<feature type="compositionally biased region" description="Basic and acidic residues" evidence="1">
    <location>
        <begin position="45"/>
        <end position="60"/>
    </location>
</feature>
<feature type="region of interest" description="Disordered" evidence="1">
    <location>
        <begin position="1"/>
        <end position="69"/>
    </location>
</feature>
<evidence type="ECO:0000256" key="1">
    <source>
        <dbReference type="SAM" id="MobiDB-lite"/>
    </source>
</evidence>
<dbReference type="Proteomes" id="UP001501072">
    <property type="component" value="Unassembled WGS sequence"/>
</dbReference>
<reference evidence="3" key="1">
    <citation type="journal article" date="2019" name="Int. J. Syst. Evol. Microbiol.">
        <title>The Global Catalogue of Microorganisms (GCM) 10K type strain sequencing project: providing services to taxonomists for standard genome sequencing and annotation.</title>
        <authorList>
            <consortium name="The Broad Institute Genomics Platform"/>
            <consortium name="The Broad Institute Genome Sequencing Center for Infectious Disease"/>
            <person name="Wu L."/>
            <person name="Ma J."/>
        </authorList>
    </citation>
    <scope>NUCLEOTIDE SEQUENCE [LARGE SCALE GENOMIC DNA]</scope>
    <source>
        <strain evidence="3">JCM 11269</strain>
    </source>
</reference>
<organism evidence="2 3">
    <name type="scientific">Streptomyces thermogriseus</name>
    <dbReference type="NCBI Taxonomy" id="75292"/>
    <lineage>
        <taxon>Bacteria</taxon>
        <taxon>Bacillati</taxon>
        <taxon>Actinomycetota</taxon>
        <taxon>Actinomycetes</taxon>
        <taxon>Kitasatosporales</taxon>
        <taxon>Streptomycetaceae</taxon>
        <taxon>Streptomyces</taxon>
    </lineage>
</organism>
<feature type="compositionally biased region" description="Basic and acidic residues" evidence="1">
    <location>
        <begin position="23"/>
        <end position="35"/>
    </location>
</feature>
<evidence type="ECO:0000313" key="3">
    <source>
        <dbReference type="Proteomes" id="UP001501072"/>
    </source>
</evidence>
<gene>
    <name evidence="2" type="ORF">GCM10009564_07310</name>
</gene>
<accession>A0ABP4DB25</accession>
<sequence>MDGATDDAVRAGTDAPVNGAADRTTDRAADDRTDGAVDGTTDGAVDEHKDRKGTEAEQLDRPSVLRTDVPPCCAQHHAVGGEYGWPRHS</sequence>
<dbReference type="EMBL" id="BAAAHU010000004">
    <property type="protein sequence ID" value="GAA1004654.1"/>
    <property type="molecule type" value="Genomic_DNA"/>
</dbReference>
<protein>
    <submittedName>
        <fullName evidence="2">Uncharacterized protein</fullName>
    </submittedName>
</protein>
<name>A0ABP4DB25_9ACTN</name>
<evidence type="ECO:0000313" key="2">
    <source>
        <dbReference type="EMBL" id="GAA1004654.1"/>
    </source>
</evidence>
<comment type="caution">
    <text evidence="2">The sequence shown here is derived from an EMBL/GenBank/DDBJ whole genome shotgun (WGS) entry which is preliminary data.</text>
</comment>
<keyword evidence="3" id="KW-1185">Reference proteome</keyword>